<sequence>MSHEIKIRSSEVEQALSNLQTTVQVLQALLIKDMAAENQLETADQINELNADLVQLIENYKALLLKNEKETKKSVEAMFKADELLAGPMKR</sequence>
<organism evidence="2 3">
    <name type="scientific">Halobacillus shinanisalinarum</name>
    <dbReference type="NCBI Taxonomy" id="2932258"/>
    <lineage>
        <taxon>Bacteria</taxon>
        <taxon>Bacillati</taxon>
        <taxon>Bacillota</taxon>
        <taxon>Bacilli</taxon>
        <taxon>Bacillales</taxon>
        <taxon>Bacillaceae</taxon>
        <taxon>Halobacillus</taxon>
    </lineage>
</organism>
<reference evidence="2 3" key="1">
    <citation type="submission" date="2022-04" db="EMBL/GenBank/DDBJ databases">
        <title>Halobacillus sp. isolated from saltern.</title>
        <authorList>
            <person name="Won M."/>
            <person name="Lee C.-M."/>
            <person name="Woen H.-Y."/>
            <person name="Kwon S.-W."/>
        </authorList>
    </citation>
    <scope>NUCLEOTIDE SEQUENCE [LARGE SCALE GENOMIC DNA]</scope>
    <source>
        <strain evidence="2 3">SSTM10-2</strain>
    </source>
</reference>
<dbReference type="RefSeq" id="WP_244754394.1">
    <property type="nucleotide sequence ID" value="NZ_CP095074.1"/>
</dbReference>
<keyword evidence="3" id="KW-1185">Reference proteome</keyword>
<proteinExistence type="predicted"/>
<evidence type="ECO:0000313" key="2">
    <source>
        <dbReference type="EMBL" id="UOQ94564.1"/>
    </source>
</evidence>
<name>A0ABY4H2M6_9BACI</name>
<keyword evidence="1" id="KW-0175">Coiled coil</keyword>
<dbReference type="InterPro" id="IPR046318">
    <property type="entry name" value="DUF5344"/>
</dbReference>
<protein>
    <submittedName>
        <fullName evidence="2">YwqI/YxiC family protein</fullName>
    </submittedName>
</protein>
<dbReference type="EMBL" id="CP095074">
    <property type="protein sequence ID" value="UOQ94564.1"/>
    <property type="molecule type" value="Genomic_DNA"/>
</dbReference>
<gene>
    <name evidence="2" type="ORF">MUO14_06335</name>
</gene>
<evidence type="ECO:0000256" key="1">
    <source>
        <dbReference type="SAM" id="Coils"/>
    </source>
</evidence>
<dbReference type="Proteomes" id="UP000831880">
    <property type="component" value="Chromosome"/>
</dbReference>
<evidence type="ECO:0000313" key="3">
    <source>
        <dbReference type="Proteomes" id="UP000831880"/>
    </source>
</evidence>
<feature type="coiled-coil region" evidence="1">
    <location>
        <begin position="46"/>
        <end position="73"/>
    </location>
</feature>
<accession>A0ABY4H2M6</accession>
<dbReference type="Pfam" id="PF17279">
    <property type="entry name" value="DUF5344"/>
    <property type="match status" value="1"/>
</dbReference>